<dbReference type="GO" id="GO:0006508">
    <property type="term" value="P:proteolysis"/>
    <property type="evidence" value="ECO:0007669"/>
    <property type="project" value="InterPro"/>
</dbReference>
<dbReference type="Pfam" id="PF00026">
    <property type="entry name" value="Asp"/>
    <property type="match status" value="1"/>
</dbReference>
<keyword evidence="2" id="KW-0732">Signal</keyword>
<dbReference type="PRINTS" id="PR00792">
    <property type="entry name" value="PEPSIN"/>
</dbReference>
<dbReference type="EMBL" id="VXIT01000015">
    <property type="protein sequence ID" value="KAA6408065.1"/>
    <property type="molecule type" value="Genomic_DNA"/>
</dbReference>
<feature type="domain" description="Peptidase A1" evidence="3">
    <location>
        <begin position="74"/>
        <end position="389"/>
    </location>
</feature>
<dbReference type="InterPro" id="IPR033121">
    <property type="entry name" value="PEPTIDASE_A1"/>
</dbReference>
<dbReference type="AlphaFoldDB" id="A0A5M8PFP6"/>
<gene>
    <name evidence="4" type="ORF">FRX48_08416</name>
</gene>
<comment type="caution">
    <text evidence="4">The sequence shown here is derived from an EMBL/GenBank/DDBJ whole genome shotgun (WGS) entry which is preliminary data.</text>
</comment>
<comment type="similarity">
    <text evidence="1">Belongs to the peptidase A1 family.</text>
</comment>
<accession>A0A5M8PFP6</accession>
<evidence type="ECO:0000313" key="4">
    <source>
        <dbReference type="EMBL" id="KAA6408065.1"/>
    </source>
</evidence>
<evidence type="ECO:0000259" key="3">
    <source>
        <dbReference type="PROSITE" id="PS51767"/>
    </source>
</evidence>
<evidence type="ECO:0000256" key="2">
    <source>
        <dbReference type="SAM" id="SignalP"/>
    </source>
</evidence>
<dbReference type="PROSITE" id="PS51767">
    <property type="entry name" value="PEPTIDASE_A1"/>
    <property type="match status" value="1"/>
</dbReference>
<name>A0A5M8PFP6_9LECA</name>
<feature type="signal peptide" evidence="2">
    <location>
        <begin position="1"/>
        <end position="26"/>
    </location>
</feature>
<dbReference type="PANTHER" id="PTHR47966">
    <property type="entry name" value="BETA-SITE APP-CLEAVING ENZYME, ISOFORM A-RELATED"/>
    <property type="match status" value="1"/>
</dbReference>
<feature type="chain" id="PRO_5024367344" description="Peptidase A1 domain-containing protein" evidence="2">
    <location>
        <begin position="27"/>
        <end position="392"/>
    </location>
</feature>
<organism evidence="4 5">
    <name type="scientific">Lasallia pustulata</name>
    <dbReference type="NCBI Taxonomy" id="136370"/>
    <lineage>
        <taxon>Eukaryota</taxon>
        <taxon>Fungi</taxon>
        <taxon>Dikarya</taxon>
        <taxon>Ascomycota</taxon>
        <taxon>Pezizomycotina</taxon>
        <taxon>Lecanoromycetes</taxon>
        <taxon>OSLEUM clade</taxon>
        <taxon>Umbilicariomycetidae</taxon>
        <taxon>Umbilicariales</taxon>
        <taxon>Umbilicariaceae</taxon>
        <taxon>Lasallia</taxon>
    </lineage>
</organism>
<evidence type="ECO:0000313" key="5">
    <source>
        <dbReference type="Proteomes" id="UP000324767"/>
    </source>
</evidence>
<sequence>MLAALAMCASTCSLLVGALWATTILAAPTPEGNASFKPRSFTIPVIHERSLPAGPAERADGAVATYDLDSVYAFKSPVLVGGQQLMLQIDTGSADLWVFSTELRSNETGSHTLYDPEKSSNFHQLDGYTFDINYVGGVGASGTVGTDTVDIGGAIVPNQAIELADTVGSGRVDGDGDGVLGLAFKGGNSVQPQKQATFMENLQQYVDKPIFTTCFKYNDVGRMDFGDIQPSLYKGELTEVPVNNGSAAWLLDHLWFEVNGKPLGITTPTSLTVDTGGVLFSPPSPVADAYWANVNGAREISGQWVYPCGANLPDFGVNFGHILGRVNHTAVVPGHLLGQNVESSDSPGNCVGALQGITPGNGVPPVIGPPFMMAQFLVFNQATPSISFAPQA</sequence>
<protein>
    <recommendedName>
        <fullName evidence="3">Peptidase A1 domain-containing protein</fullName>
    </recommendedName>
</protein>
<dbReference type="Proteomes" id="UP000324767">
    <property type="component" value="Unassembled WGS sequence"/>
</dbReference>
<dbReference type="GO" id="GO:0004190">
    <property type="term" value="F:aspartic-type endopeptidase activity"/>
    <property type="evidence" value="ECO:0007669"/>
    <property type="project" value="InterPro"/>
</dbReference>
<dbReference type="SUPFAM" id="SSF50630">
    <property type="entry name" value="Acid proteases"/>
    <property type="match status" value="1"/>
</dbReference>
<dbReference type="OrthoDB" id="2747330at2759"/>
<evidence type="ECO:0000256" key="1">
    <source>
        <dbReference type="ARBA" id="ARBA00007447"/>
    </source>
</evidence>
<dbReference type="InterPro" id="IPR001461">
    <property type="entry name" value="Aspartic_peptidase_A1"/>
</dbReference>
<dbReference type="InterPro" id="IPR021109">
    <property type="entry name" value="Peptidase_aspartic_dom_sf"/>
</dbReference>
<dbReference type="Gene3D" id="2.40.70.10">
    <property type="entry name" value="Acid Proteases"/>
    <property type="match status" value="2"/>
</dbReference>
<proteinExistence type="inferred from homology"/>
<reference evidence="4 5" key="1">
    <citation type="submission" date="2019-09" db="EMBL/GenBank/DDBJ databases">
        <title>The hologenome of the rock-dwelling lichen Lasallia pustulata.</title>
        <authorList>
            <person name="Greshake Tzovaras B."/>
            <person name="Segers F."/>
            <person name="Bicker A."/>
            <person name="Dal Grande F."/>
            <person name="Otte J."/>
            <person name="Hankeln T."/>
            <person name="Schmitt I."/>
            <person name="Ebersberger I."/>
        </authorList>
    </citation>
    <scope>NUCLEOTIDE SEQUENCE [LARGE SCALE GENOMIC DNA]</scope>
    <source>
        <strain evidence="4">A1-1</strain>
    </source>
</reference>
<dbReference type="PANTHER" id="PTHR47966:SF2">
    <property type="entry name" value="ASPERGILLOPEPSIN-1-RELATED"/>
    <property type="match status" value="1"/>
</dbReference>